<dbReference type="GO" id="GO:0016740">
    <property type="term" value="F:transferase activity"/>
    <property type="evidence" value="ECO:0007669"/>
    <property type="project" value="UniProtKB-KW"/>
</dbReference>
<dbReference type="GO" id="GO:0016787">
    <property type="term" value="F:hydrolase activity"/>
    <property type="evidence" value="ECO:0007669"/>
    <property type="project" value="UniProtKB-KW"/>
</dbReference>
<feature type="transmembrane region" description="Helical" evidence="1">
    <location>
        <begin position="12"/>
        <end position="31"/>
    </location>
</feature>
<keyword evidence="3" id="KW-0808">Transferase</keyword>
<dbReference type="RefSeq" id="WP_182173157.1">
    <property type="nucleotide sequence ID" value="NZ_JACFXU010000014.1"/>
</dbReference>
<keyword evidence="3" id="KW-0378">Hydrolase</keyword>
<organism evidence="3 4">
    <name type="scientific">Sediminihaliea albiluteola</name>
    <dbReference type="NCBI Taxonomy" id="2758564"/>
    <lineage>
        <taxon>Bacteria</taxon>
        <taxon>Pseudomonadati</taxon>
        <taxon>Pseudomonadota</taxon>
        <taxon>Gammaproteobacteria</taxon>
        <taxon>Cellvibrionales</taxon>
        <taxon>Halieaceae</taxon>
        <taxon>Sediminihaliea</taxon>
    </lineage>
</organism>
<dbReference type="PANTHER" id="PTHR43751">
    <property type="entry name" value="SULFATASE"/>
    <property type="match status" value="1"/>
</dbReference>
<evidence type="ECO:0000313" key="4">
    <source>
        <dbReference type="Proteomes" id="UP000539350"/>
    </source>
</evidence>
<dbReference type="InterPro" id="IPR000917">
    <property type="entry name" value="Sulfatase_N"/>
</dbReference>
<keyword evidence="1" id="KW-0812">Transmembrane</keyword>
<dbReference type="Pfam" id="PF00884">
    <property type="entry name" value="Sulfatase"/>
    <property type="match status" value="1"/>
</dbReference>
<dbReference type="InterPro" id="IPR052701">
    <property type="entry name" value="GAG_Ulvan_Degrading_Sulfatases"/>
</dbReference>
<evidence type="ECO:0000313" key="3">
    <source>
        <dbReference type="EMBL" id="MBA6413616.1"/>
    </source>
</evidence>
<feature type="transmembrane region" description="Helical" evidence="1">
    <location>
        <begin position="93"/>
        <end position="113"/>
    </location>
</feature>
<dbReference type="PANTHER" id="PTHR43751:SF3">
    <property type="entry name" value="SULFATASE N-TERMINAL DOMAIN-CONTAINING PROTEIN"/>
    <property type="match status" value="1"/>
</dbReference>
<evidence type="ECO:0000259" key="2">
    <source>
        <dbReference type="Pfam" id="PF00884"/>
    </source>
</evidence>
<protein>
    <submittedName>
        <fullName evidence="3">Sulfatase-like hydrolase/transferase</fullName>
    </submittedName>
</protein>
<dbReference type="InterPro" id="IPR017850">
    <property type="entry name" value="Alkaline_phosphatase_core_sf"/>
</dbReference>
<feature type="transmembrane region" description="Helical" evidence="1">
    <location>
        <begin position="59"/>
        <end position="81"/>
    </location>
</feature>
<keyword evidence="4" id="KW-1185">Reference proteome</keyword>
<dbReference type="Gene3D" id="3.40.720.10">
    <property type="entry name" value="Alkaline Phosphatase, subunit A"/>
    <property type="match status" value="1"/>
</dbReference>
<accession>A0A7W2YJH9</accession>
<dbReference type="AlphaFoldDB" id="A0A7W2YJH9"/>
<dbReference type="SUPFAM" id="SSF53649">
    <property type="entry name" value="Alkaline phosphatase-like"/>
    <property type="match status" value="1"/>
</dbReference>
<name>A0A7W2YJH9_9GAMM</name>
<evidence type="ECO:0000256" key="1">
    <source>
        <dbReference type="SAM" id="Phobius"/>
    </source>
</evidence>
<sequence>MGPNKNKRLYNGQTIITLGLGLLVVIELGLLEYKYQVMSGGGFLQSAALNGLPEKALFLLLYLFSVLTLYWLFSYCFISFAKRAGQEPARASFTAGILFLTVYGVAVLAFFQLHRYLADHIDMTIISEIAGGSLQSAVSYASNELGLFIAPILVIVIIFILLYRRIQPGTGLGYSKRHIRLVLCVLFTVGFITVQSGGSYALKHNLSRAIGYGWLQSALMKVTDIDRDGSSIFSDPPDPAPFDSSIFWGAVEIPGNQIDENGLGGDLPANWGRQNISEQYSLNSAYQHLLIIVSESTRADIVGKTIDGVLVAPNITQLAQTGSFMPRAYSHSGFTATSLYTLFSGRYSYREASPSLFDEAKQQGFEISIISGQDESWGGLDQKLNTRQHADFFYDPQEDPEKRVFPSRLPSSIKLAEEDLLVALKARLSAVDWQQRQLFYLNFQAGHFPYYHKKMTTTVIDKPLTRAQITPQNVAGLRRTYWNAMAYMDNYVGETIAALQQAGKLDETLIVFLGDHGESLFHDGTLGHGQTINSEQLQIPLVFSASGLDFKKPVGLYDLASWLRAFINDPSQPFTKRGDCVLMYTGPFKKPGQIGQLCGADQAPLVYTVRQNQFSGSGPISEQQKLELIHRWETAVYQMDQPVN</sequence>
<dbReference type="Proteomes" id="UP000539350">
    <property type="component" value="Unassembled WGS sequence"/>
</dbReference>
<feature type="domain" description="Sulfatase N-terminal" evidence="2">
    <location>
        <begin position="287"/>
        <end position="547"/>
    </location>
</feature>
<dbReference type="EMBL" id="JACFXU010000014">
    <property type="protein sequence ID" value="MBA6413616.1"/>
    <property type="molecule type" value="Genomic_DNA"/>
</dbReference>
<gene>
    <name evidence="3" type="ORF">H2508_10890</name>
</gene>
<keyword evidence="1" id="KW-0472">Membrane</keyword>
<comment type="caution">
    <text evidence="3">The sequence shown here is derived from an EMBL/GenBank/DDBJ whole genome shotgun (WGS) entry which is preliminary data.</text>
</comment>
<keyword evidence="1" id="KW-1133">Transmembrane helix</keyword>
<reference evidence="3 4" key="1">
    <citation type="submission" date="2020-07" db="EMBL/GenBank/DDBJ databases">
        <title>Halieaceae bacterium, F7430, whole genome shotgun sequencing project.</title>
        <authorList>
            <person name="Jiang S."/>
            <person name="Liu Z.W."/>
            <person name="Du Z.J."/>
        </authorList>
    </citation>
    <scope>NUCLEOTIDE SEQUENCE [LARGE SCALE GENOMIC DNA]</scope>
    <source>
        <strain evidence="3 4">F7430</strain>
    </source>
</reference>
<feature type="transmembrane region" description="Helical" evidence="1">
    <location>
        <begin position="178"/>
        <end position="198"/>
    </location>
</feature>
<feature type="transmembrane region" description="Helical" evidence="1">
    <location>
        <begin position="145"/>
        <end position="166"/>
    </location>
</feature>
<proteinExistence type="predicted"/>